<dbReference type="SMART" id="SM00671">
    <property type="entry name" value="SEL1"/>
    <property type="match status" value="3"/>
</dbReference>
<comment type="caution">
    <text evidence="3">The sequence shown here is derived from an EMBL/GenBank/DDBJ whole genome shotgun (WGS) entry which is preliminary data.</text>
</comment>
<organism evidence="3 4">
    <name type="scientific">Novispirillum itersonii</name>
    <name type="common">Aquaspirillum itersonii</name>
    <dbReference type="NCBI Taxonomy" id="189"/>
    <lineage>
        <taxon>Bacteria</taxon>
        <taxon>Pseudomonadati</taxon>
        <taxon>Pseudomonadota</taxon>
        <taxon>Alphaproteobacteria</taxon>
        <taxon>Rhodospirillales</taxon>
        <taxon>Novispirillaceae</taxon>
        <taxon>Novispirillum</taxon>
    </lineage>
</organism>
<evidence type="ECO:0008006" key="5">
    <source>
        <dbReference type="Google" id="ProtNLM"/>
    </source>
</evidence>
<evidence type="ECO:0000313" key="3">
    <source>
        <dbReference type="EMBL" id="MBB6211036.1"/>
    </source>
</evidence>
<name>A0A7X0DMG7_NOVIT</name>
<dbReference type="SUPFAM" id="SSF81901">
    <property type="entry name" value="HCP-like"/>
    <property type="match status" value="1"/>
</dbReference>
<dbReference type="Gene3D" id="1.25.40.10">
    <property type="entry name" value="Tetratricopeptide repeat domain"/>
    <property type="match status" value="1"/>
</dbReference>
<gene>
    <name evidence="3" type="ORF">FHS48_002471</name>
</gene>
<dbReference type="InterPro" id="IPR050767">
    <property type="entry name" value="Sel1_AlgK"/>
</dbReference>
<dbReference type="Pfam" id="PF08238">
    <property type="entry name" value="Sel1"/>
    <property type="match status" value="3"/>
</dbReference>
<feature type="region of interest" description="Disordered" evidence="1">
    <location>
        <begin position="429"/>
        <end position="453"/>
    </location>
</feature>
<feature type="signal peptide" evidence="2">
    <location>
        <begin position="1"/>
        <end position="24"/>
    </location>
</feature>
<dbReference type="Proteomes" id="UP000544872">
    <property type="component" value="Unassembled WGS sequence"/>
</dbReference>
<dbReference type="EMBL" id="JACIIX010000009">
    <property type="protein sequence ID" value="MBB6211036.1"/>
    <property type="molecule type" value="Genomic_DNA"/>
</dbReference>
<dbReference type="PANTHER" id="PTHR11102:SF160">
    <property type="entry name" value="ERAD-ASSOCIATED E3 UBIQUITIN-PROTEIN LIGASE COMPONENT HRD3"/>
    <property type="match status" value="1"/>
</dbReference>
<sequence>MRTGRMKAAVAALAGLLLTSPSFAADPARPVQVPVQVTGQPGGPHQILLNGQPFGPPETEAWSLSVEGAYPAGQTPGAQAPKWVVLAYGDGGNACDGLYRVLDLAAVVPLLSPPVGTCGAYTLLATDRQLIFDFDTEVWVYTTASGFQPLPPQPPEEQLRAGLAAFDRDEDDAALRLLWPLRFSPQPEAAYTVGLMAQSGRGMAADPAQAQALFTLAAELHFAPALVRLGQISADPVAAARWFQLAAEQGEATGQYLLGKSLLEGSGGRKDPAAALAWLLLAAQALPTPDLRQAAQTAAGQAEAETPPAQAAVIRRDLPRWQPKTAPLFTGPADLRGWVGKHPHDRVRGHILLDVPDLKARLTAVLGTEAVAALRPMTVAEPVVDQTGWLLFGGCTPHACNTGHFAAVVNLVSYDVWACARLENPAADTDTLLWGGPDRPAQPRPQPPEEDDLCAMPTGPDGLKAFLKAAEGA</sequence>
<keyword evidence="2" id="KW-0732">Signal</keyword>
<evidence type="ECO:0000256" key="1">
    <source>
        <dbReference type="SAM" id="MobiDB-lite"/>
    </source>
</evidence>
<evidence type="ECO:0000313" key="4">
    <source>
        <dbReference type="Proteomes" id="UP000544872"/>
    </source>
</evidence>
<dbReference type="AlphaFoldDB" id="A0A7X0DMG7"/>
<keyword evidence="4" id="KW-1185">Reference proteome</keyword>
<accession>A0A7X0DMG7</accession>
<proteinExistence type="predicted"/>
<dbReference type="RefSeq" id="WP_184263861.1">
    <property type="nucleotide sequence ID" value="NZ_JACIIX010000009.1"/>
</dbReference>
<dbReference type="InterPro" id="IPR006597">
    <property type="entry name" value="Sel1-like"/>
</dbReference>
<dbReference type="PANTHER" id="PTHR11102">
    <property type="entry name" value="SEL-1-LIKE PROTEIN"/>
    <property type="match status" value="1"/>
</dbReference>
<protein>
    <recommendedName>
        <fullName evidence="5">Sel1 repeat family protein</fullName>
    </recommendedName>
</protein>
<reference evidence="3 4" key="1">
    <citation type="submission" date="2020-08" db="EMBL/GenBank/DDBJ databases">
        <title>Genomic Encyclopedia of Type Strains, Phase IV (KMG-IV): sequencing the most valuable type-strain genomes for metagenomic binning, comparative biology and taxonomic classification.</title>
        <authorList>
            <person name="Goeker M."/>
        </authorList>
    </citation>
    <scope>NUCLEOTIDE SEQUENCE [LARGE SCALE GENOMIC DNA]</scope>
    <source>
        <strain evidence="3 4">DSM 11590</strain>
    </source>
</reference>
<dbReference type="InterPro" id="IPR011990">
    <property type="entry name" value="TPR-like_helical_dom_sf"/>
</dbReference>
<feature type="chain" id="PRO_5031200189" description="Sel1 repeat family protein" evidence="2">
    <location>
        <begin position="25"/>
        <end position="473"/>
    </location>
</feature>
<evidence type="ECO:0000256" key="2">
    <source>
        <dbReference type="SAM" id="SignalP"/>
    </source>
</evidence>